<organism evidence="1 2">
    <name type="scientific">Smallanthus sonchifolius</name>
    <dbReference type="NCBI Taxonomy" id="185202"/>
    <lineage>
        <taxon>Eukaryota</taxon>
        <taxon>Viridiplantae</taxon>
        <taxon>Streptophyta</taxon>
        <taxon>Embryophyta</taxon>
        <taxon>Tracheophyta</taxon>
        <taxon>Spermatophyta</taxon>
        <taxon>Magnoliopsida</taxon>
        <taxon>eudicotyledons</taxon>
        <taxon>Gunneridae</taxon>
        <taxon>Pentapetalae</taxon>
        <taxon>asterids</taxon>
        <taxon>campanulids</taxon>
        <taxon>Asterales</taxon>
        <taxon>Asteraceae</taxon>
        <taxon>Asteroideae</taxon>
        <taxon>Heliantheae alliance</taxon>
        <taxon>Millerieae</taxon>
        <taxon>Smallanthus</taxon>
    </lineage>
</organism>
<dbReference type="EMBL" id="CM042028">
    <property type="protein sequence ID" value="KAI3798145.1"/>
    <property type="molecule type" value="Genomic_DNA"/>
</dbReference>
<evidence type="ECO:0000313" key="1">
    <source>
        <dbReference type="EMBL" id="KAI3798145.1"/>
    </source>
</evidence>
<sequence>MFTEGMVVAVRVSRWWLYELEGGGSGVTMAMEMEDSFTEMVKWLWLPWLLRGMVVSDGGLVTSSDGSLWWQHGSVTDGAVINGGSF</sequence>
<name>A0ACB9HSB0_9ASTR</name>
<reference evidence="2" key="1">
    <citation type="journal article" date="2022" name="Mol. Ecol. Resour.">
        <title>The genomes of chicory, endive, great burdock and yacon provide insights into Asteraceae palaeo-polyploidization history and plant inulin production.</title>
        <authorList>
            <person name="Fan W."/>
            <person name="Wang S."/>
            <person name="Wang H."/>
            <person name="Wang A."/>
            <person name="Jiang F."/>
            <person name="Liu H."/>
            <person name="Zhao H."/>
            <person name="Xu D."/>
            <person name="Zhang Y."/>
        </authorList>
    </citation>
    <scope>NUCLEOTIDE SEQUENCE [LARGE SCALE GENOMIC DNA]</scope>
    <source>
        <strain evidence="2">cv. Yunnan</strain>
    </source>
</reference>
<accession>A0ACB9HSB0</accession>
<evidence type="ECO:0000313" key="2">
    <source>
        <dbReference type="Proteomes" id="UP001056120"/>
    </source>
</evidence>
<keyword evidence="2" id="KW-1185">Reference proteome</keyword>
<dbReference type="Proteomes" id="UP001056120">
    <property type="component" value="Linkage Group LG11"/>
</dbReference>
<gene>
    <name evidence="1" type="ORF">L1987_33414</name>
</gene>
<reference evidence="1 2" key="2">
    <citation type="journal article" date="2022" name="Mol. Ecol. Resour.">
        <title>The genomes of chicory, endive, great burdock and yacon provide insights into Asteraceae paleo-polyploidization history and plant inulin production.</title>
        <authorList>
            <person name="Fan W."/>
            <person name="Wang S."/>
            <person name="Wang H."/>
            <person name="Wang A."/>
            <person name="Jiang F."/>
            <person name="Liu H."/>
            <person name="Zhao H."/>
            <person name="Xu D."/>
            <person name="Zhang Y."/>
        </authorList>
    </citation>
    <scope>NUCLEOTIDE SEQUENCE [LARGE SCALE GENOMIC DNA]</scope>
    <source>
        <strain evidence="2">cv. Yunnan</strain>
        <tissue evidence="1">Leaves</tissue>
    </source>
</reference>
<protein>
    <submittedName>
        <fullName evidence="1">Uncharacterized protein</fullName>
    </submittedName>
</protein>
<comment type="caution">
    <text evidence="1">The sequence shown here is derived from an EMBL/GenBank/DDBJ whole genome shotgun (WGS) entry which is preliminary data.</text>
</comment>
<proteinExistence type="predicted"/>